<dbReference type="AlphaFoldDB" id="A0AAV5SPP6"/>
<dbReference type="SUPFAM" id="SSF54695">
    <property type="entry name" value="POZ domain"/>
    <property type="match status" value="1"/>
</dbReference>
<gene>
    <name evidence="2" type="ORF">PENTCL1PPCAC_6273</name>
    <name evidence="3" type="ORF">PENTCL1PPCAC_6274</name>
</gene>
<accession>A0AAV5SPP6</accession>
<reference evidence="2" key="1">
    <citation type="submission" date="2023-10" db="EMBL/GenBank/DDBJ databases">
        <title>Genome assembly of Pristionchus species.</title>
        <authorList>
            <person name="Yoshida K."/>
            <person name="Sommer R.J."/>
        </authorList>
    </citation>
    <scope>NUCLEOTIDE SEQUENCE</scope>
    <source>
        <strain evidence="2">RS0144</strain>
    </source>
</reference>
<dbReference type="EMBL" id="BTSX01000002">
    <property type="protein sequence ID" value="GMS84098.1"/>
    <property type="molecule type" value="Genomic_DNA"/>
</dbReference>
<evidence type="ECO:0000313" key="2">
    <source>
        <dbReference type="EMBL" id="GMS84098.1"/>
    </source>
</evidence>
<comment type="caution">
    <text evidence="2">The sequence shown here is derived from an EMBL/GenBank/DDBJ whole genome shotgun (WGS) entry which is preliminary data.</text>
</comment>
<evidence type="ECO:0000313" key="4">
    <source>
        <dbReference type="Proteomes" id="UP001432027"/>
    </source>
</evidence>
<dbReference type="Pfam" id="PF07707">
    <property type="entry name" value="BACK"/>
    <property type="match status" value="1"/>
</dbReference>
<feature type="domain" description="BTB" evidence="1">
    <location>
        <begin position="47"/>
        <end position="115"/>
    </location>
</feature>
<protein>
    <recommendedName>
        <fullName evidence="1">BTB domain-containing protein</fullName>
    </recommendedName>
</protein>
<dbReference type="SMART" id="SM00225">
    <property type="entry name" value="BTB"/>
    <property type="match status" value="1"/>
</dbReference>
<dbReference type="InterPro" id="IPR011333">
    <property type="entry name" value="SKP1/BTB/POZ_sf"/>
</dbReference>
<dbReference type="SMART" id="SM00875">
    <property type="entry name" value="BACK"/>
    <property type="match status" value="1"/>
</dbReference>
<proteinExistence type="predicted"/>
<dbReference type="PANTHER" id="PTHR24410:SF47">
    <property type="entry name" value="BTB DOMAIN-CONTAINING PROTEIN"/>
    <property type="match status" value="1"/>
</dbReference>
<keyword evidence="4" id="KW-1185">Reference proteome</keyword>
<sequence length="341" mass="39336">SCDHSIPDRILNRLPIRDDKPCGIDCFGEDLDSLNDLAKYYNNAHLSDVNLVLGDQKFPSHRLILAKGSEVFDQMLNQRWNEDEKDISIVEEPSTIRSFPSFLRFLYCNHVVLPHENVLPILILADKYNVTSLKRVCVHFAISSVIPHTDLREIFNTWFSYSTKVFHQKLTRACVDVIAPKMHEIISAPEWGHTWESLDRDQLIELLKSNSLAVKNEFSLWESLLRWLSSPFHSERRGPTASPLLSQLIPLIRFSMFSPSELSIVEDSVLAKTHAKILDPLIGKAYKAHAVSLTAKARDCIGLSSILRDYSDLRWDRRFVLKREQLERDDWIMNSRFPLVL</sequence>
<evidence type="ECO:0000313" key="3">
    <source>
        <dbReference type="EMBL" id="GMS84099.1"/>
    </source>
</evidence>
<dbReference type="Pfam" id="PF00651">
    <property type="entry name" value="BTB"/>
    <property type="match status" value="1"/>
</dbReference>
<dbReference type="InterPro" id="IPR011705">
    <property type="entry name" value="BACK"/>
</dbReference>
<dbReference type="PANTHER" id="PTHR24410">
    <property type="entry name" value="HL07962P-RELATED"/>
    <property type="match status" value="1"/>
</dbReference>
<organism evidence="2 4">
    <name type="scientific">Pristionchus entomophagus</name>
    <dbReference type="NCBI Taxonomy" id="358040"/>
    <lineage>
        <taxon>Eukaryota</taxon>
        <taxon>Metazoa</taxon>
        <taxon>Ecdysozoa</taxon>
        <taxon>Nematoda</taxon>
        <taxon>Chromadorea</taxon>
        <taxon>Rhabditida</taxon>
        <taxon>Rhabditina</taxon>
        <taxon>Diplogasteromorpha</taxon>
        <taxon>Diplogasteroidea</taxon>
        <taxon>Neodiplogasteridae</taxon>
        <taxon>Pristionchus</taxon>
    </lineage>
</organism>
<name>A0AAV5SPP6_9BILA</name>
<dbReference type="CDD" id="cd18493">
    <property type="entry name" value="BACK_BTBD17"/>
    <property type="match status" value="1"/>
</dbReference>
<dbReference type="EMBL" id="BTSX01000002">
    <property type="protein sequence ID" value="GMS84099.1"/>
    <property type="molecule type" value="Genomic_DNA"/>
</dbReference>
<dbReference type="InterPro" id="IPR051481">
    <property type="entry name" value="BTB-POZ/Galectin-3-binding"/>
</dbReference>
<dbReference type="Gene3D" id="3.30.710.10">
    <property type="entry name" value="Potassium Channel Kv1.1, Chain A"/>
    <property type="match status" value="1"/>
</dbReference>
<feature type="non-terminal residue" evidence="2">
    <location>
        <position position="1"/>
    </location>
</feature>
<dbReference type="Gene3D" id="1.25.40.420">
    <property type="match status" value="1"/>
</dbReference>
<dbReference type="Proteomes" id="UP001432027">
    <property type="component" value="Unassembled WGS sequence"/>
</dbReference>
<dbReference type="PROSITE" id="PS50097">
    <property type="entry name" value="BTB"/>
    <property type="match status" value="1"/>
</dbReference>
<evidence type="ECO:0000259" key="1">
    <source>
        <dbReference type="PROSITE" id="PS50097"/>
    </source>
</evidence>
<dbReference type="InterPro" id="IPR000210">
    <property type="entry name" value="BTB/POZ_dom"/>
</dbReference>